<sequence>MLNVNKKELTEKLLAEWLQTLEYLDNNKRKQLYEIGCVYSGRNISFLYEINRTICEKENTCRDNINDLVYINEKDKHLLIFKESKMEFTYAQMREVLFGLIDIVEKIYPLGTAVELKKEYLEKIIGKKDIKSAQVIIVNRFIFHNDVKSFFHYAGIVYPLGFLDESRVINFTSALVDKVLKKGYSDEKEDAYVYFMKKELIIDKKMHSFGFSTEEERENFEKKLEVEGA</sequence>
<name>A0ABR8PUE7_9CLOT</name>
<comment type="caution">
    <text evidence="1">The sequence shown here is derived from an EMBL/GenBank/DDBJ whole genome shotgun (WGS) entry which is preliminary data.</text>
</comment>
<dbReference type="InterPro" id="IPR025233">
    <property type="entry name" value="DUF4176"/>
</dbReference>
<protein>
    <submittedName>
        <fullName evidence="1">DUF4176 domain-containing protein</fullName>
    </submittedName>
</protein>
<dbReference type="Pfam" id="PF13780">
    <property type="entry name" value="DUF4176"/>
    <property type="match status" value="1"/>
</dbReference>
<evidence type="ECO:0000313" key="1">
    <source>
        <dbReference type="EMBL" id="MBD7911802.1"/>
    </source>
</evidence>
<dbReference type="RefSeq" id="WP_191768717.1">
    <property type="nucleotide sequence ID" value="NZ_JACSRA010000015.1"/>
</dbReference>
<accession>A0ABR8PUE7</accession>
<evidence type="ECO:0000313" key="2">
    <source>
        <dbReference type="Proteomes" id="UP000627781"/>
    </source>
</evidence>
<dbReference type="EMBL" id="JACSRA010000015">
    <property type="protein sequence ID" value="MBD7911802.1"/>
    <property type="molecule type" value="Genomic_DNA"/>
</dbReference>
<reference evidence="1 2" key="1">
    <citation type="submission" date="2020-08" db="EMBL/GenBank/DDBJ databases">
        <title>A Genomic Blueprint of the Chicken Gut Microbiome.</title>
        <authorList>
            <person name="Gilroy R."/>
            <person name="Ravi A."/>
            <person name="Getino M."/>
            <person name="Pursley I."/>
            <person name="Horton D.L."/>
            <person name="Alikhan N.-F."/>
            <person name="Baker D."/>
            <person name="Gharbi K."/>
            <person name="Hall N."/>
            <person name="Watson M."/>
            <person name="Adriaenssens E.M."/>
            <person name="Foster-Nyarko E."/>
            <person name="Jarju S."/>
            <person name="Secka A."/>
            <person name="Antonio M."/>
            <person name="Oren A."/>
            <person name="Chaudhuri R."/>
            <person name="La Ragione R.M."/>
            <person name="Hildebrand F."/>
            <person name="Pallen M.J."/>
        </authorList>
    </citation>
    <scope>NUCLEOTIDE SEQUENCE [LARGE SCALE GENOMIC DNA]</scope>
    <source>
        <strain evidence="1 2">Sa3CVN1</strain>
    </source>
</reference>
<organism evidence="1 2">
    <name type="scientific">Clostridium cibarium</name>
    <dbReference type="NCBI Taxonomy" id="2762247"/>
    <lineage>
        <taxon>Bacteria</taxon>
        <taxon>Bacillati</taxon>
        <taxon>Bacillota</taxon>
        <taxon>Clostridia</taxon>
        <taxon>Eubacteriales</taxon>
        <taxon>Clostridiaceae</taxon>
        <taxon>Clostridium</taxon>
    </lineage>
</organism>
<dbReference type="Proteomes" id="UP000627781">
    <property type="component" value="Unassembled WGS sequence"/>
</dbReference>
<proteinExistence type="predicted"/>
<gene>
    <name evidence="1" type="ORF">H9661_10570</name>
</gene>
<keyword evidence="2" id="KW-1185">Reference proteome</keyword>